<feature type="region of interest" description="Disordered" evidence="1">
    <location>
        <begin position="1"/>
        <end position="403"/>
    </location>
</feature>
<protein>
    <submittedName>
        <fullName evidence="2">Uncharacterized protein</fullName>
    </submittedName>
</protein>
<evidence type="ECO:0000313" key="2">
    <source>
        <dbReference type="EMBL" id="ETO34800.1"/>
    </source>
</evidence>
<accession>X6P8C3</accession>
<dbReference type="EMBL" id="ASPP01002272">
    <property type="protein sequence ID" value="ETO34800.1"/>
    <property type="molecule type" value="Genomic_DNA"/>
</dbReference>
<proteinExistence type="predicted"/>
<feature type="compositionally biased region" description="Low complexity" evidence="1">
    <location>
        <begin position="48"/>
        <end position="66"/>
    </location>
</feature>
<feature type="non-terminal residue" evidence="2">
    <location>
        <position position="1"/>
    </location>
</feature>
<feature type="compositionally biased region" description="Low complexity" evidence="1">
    <location>
        <begin position="114"/>
        <end position="137"/>
    </location>
</feature>
<gene>
    <name evidence="2" type="ORF">RFI_02286</name>
</gene>
<feature type="compositionally biased region" description="Polar residues" evidence="1">
    <location>
        <begin position="94"/>
        <end position="113"/>
    </location>
</feature>
<reference evidence="2 3" key="1">
    <citation type="journal article" date="2013" name="Curr. Biol.">
        <title>The Genome of the Foraminiferan Reticulomyxa filosa.</title>
        <authorList>
            <person name="Glockner G."/>
            <person name="Hulsmann N."/>
            <person name="Schleicher M."/>
            <person name="Noegel A.A."/>
            <person name="Eichinger L."/>
            <person name="Gallinger C."/>
            <person name="Pawlowski J."/>
            <person name="Sierra R."/>
            <person name="Euteneuer U."/>
            <person name="Pillet L."/>
            <person name="Moustafa A."/>
            <person name="Platzer M."/>
            <person name="Groth M."/>
            <person name="Szafranski K."/>
            <person name="Schliwa M."/>
        </authorList>
    </citation>
    <scope>NUCLEOTIDE SEQUENCE [LARGE SCALE GENOMIC DNA]</scope>
</reference>
<feature type="compositionally biased region" description="Basic and acidic residues" evidence="1">
    <location>
        <begin position="19"/>
        <end position="30"/>
    </location>
</feature>
<feature type="compositionally biased region" description="Polar residues" evidence="1">
    <location>
        <begin position="292"/>
        <end position="304"/>
    </location>
</feature>
<feature type="compositionally biased region" description="Low complexity" evidence="1">
    <location>
        <begin position="275"/>
        <end position="286"/>
    </location>
</feature>
<name>X6P8C3_RETFI</name>
<feature type="compositionally biased region" description="Polar residues" evidence="1">
    <location>
        <begin position="67"/>
        <end position="79"/>
    </location>
</feature>
<feature type="compositionally biased region" description="Acidic residues" evidence="1">
    <location>
        <begin position="339"/>
        <end position="354"/>
    </location>
</feature>
<feature type="compositionally biased region" description="Basic residues" evidence="1">
    <location>
        <begin position="1"/>
        <end position="10"/>
    </location>
</feature>
<evidence type="ECO:0000313" key="3">
    <source>
        <dbReference type="Proteomes" id="UP000023152"/>
    </source>
</evidence>
<feature type="compositionally biased region" description="Basic and acidic residues" evidence="1">
    <location>
        <begin position="152"/>
        <end position="186"/>
    </location>
</feature>
<keyword evidence="3" id="KW-1185">Reference proteome</keyword>
<organism evidence="2 3">
    <name type="scientific">Reticulomyxa filosa</name>
    <dbReference type="NCBI Taxonomy" id="46433"/>
    <lineage>
        <taxon>Eukaryota</taxon>
        <taxon>Sar</taxon>
        <taxon>Rhizaria</taxon>
        <taxon>Retaria</taxon>
        <taxon>Foraminifera</taxon>
        <taxon>Monothalamids</taxon>
        <taxon>Reticulomyxidae</taxon>
        <taxon>Reticulomyxa</taxon>
    </lineage>
</organism>
<evidence type="ECO:0000256" key="1">
    <source>
        <dbReference type="SAM" id="MobiDB-lite"/>
    </source>
</evidence>
<comment type="caution">
    <text evidence="2">The sequence shown here is derived from an EMBL/GenBank/DDBJ whole genome shotgun (WGS) entry which is preliminary data.</text>
</comment>
<feature type="compositionally biased region" description="Polar residues" evidence="1">
    <location>
        <begin position="390"/>
        <end position="400"/>
    </location>
</feature>
<dbReference type="Proteomes" id="UP000023152">
    <property type="component" value="Unassembled WGS sequence"/>
</dbReference>
<dbReference type="AlphaFoldDB" id="X6P8C3"/>
<sequence>TLTKTQSKRKPGQETQQLKTDKQNRKVSDAKHKRSQTVKSTQLLHGVNETNATKKAAKTPQTTNTKRSTNTEKTISSAVTAKKKTPTEKAVLQKRNSAQTAELKKNQSTKSITNKNGNNNNNNNNNNNSNKNKNQNKTPKKNGTTSPQLKKAKTEDEVETIKEKDRKAKKSTKDLYVDTTIEKSDDGDNAASVQSSPADAVIGLSPVESNYDQENEEPTPNDRKNKGFAADDSVGVKTSANEDATEAVFNIKITSPRRRLSAGDIRNEATTSNPTSTFQFSETSSSVAPEELSQSRSESNLQTLDSNDNKGKAKKKGKKQSFFQKALEIEASDASESRDIDDDRDLNLSIEDETTMSRDKTGSFKIRDNNNDDASTQGINSNNDEEKQLVRSSTLNSDVTKSNKKPIFVNPNMNLQPNELLSELLFLFGDQKHPWILENSDFSFDVLNSISNPPPSNSGDVQSSTFPDFSFVRFFFDDTCVKVFRAQALTCKHSDFLPNPRQVLFPQLLSSLPLPISEAQQKYTVQCRYRAQDFELSDAKKGQTKTFNDAKLKKQLTNDSQSNDPTNKDLAWMQEYITDFETTLVTFNYETTTQQFADQIIETVLIFHVFALI</sequence>
<feature type="compositionally biased region" description="Basic and acidic residues" evidence="1">
    <location>
        <begin position="355"/>
        <end position="370"/>
    </location>
</feature>
<feature type="compositionally biased region" description="Polar residues" evidence="1">
    <location>
        <begin position="372"/>
        <end position="382"/>
    </location>
</feature>